<proteinExistence type="predicted"/>
<name>A0A9D3N165_9TELE</name>
<dbReference type="AlphaFoldDB" id="A0A9D3N165"/>
<evidence type="ECO:0000313" key="2">
    <source>
        <dbReference type="EMBL" id="KAG7314124.1"/>
    </source>
</evidence>
<dbReference type="Proteomes" id="UP000824219">
    <property type="component" value="Linkage Group LG29"/>
</dbReference>
<evidence type="ECO:0000313" key="3">
    <source>
        <dbReference type="Proteomes" id="UP000824219"/>
    </source>
</evidence>
<reference evidence="2 3" key="1">
    <citation type="submission" date="2021-06" db="EMBL/GenBank/DDBJ databases">
        <title>Chromosome-level genome assembly of the red-tail catfish (Hemibagrus wyckioides).</title>
        <authorList>
            <person name="Shao F."/>
        </authorList>
    </citation>
    <scope>NUCLEOTIDE SEQUENCE [LARGE SCALE GENOMIC DNA]</scope>
    <source>
        <strain evidence="2">EC202008001</strain>
        <tissue evidence="2">Blood</tissue>
    </source>
</reference>
<comment type="caution">
    <text evidence="2">The sequence shown here is derived from an EMBL/GenBank/DDBJ whole genome shotgun (WGS) entry which is preliminary data.</text>
</comment>
<accession>A0A9D3N165</accession>
<feature type="compositionally biased region" description="Basic and acidic residues" evidence="1">
    <location>
        <begin position="1"/>
        <end position="23"/>
    </location>
</feature>
<organism evidence="2 3">
    <name type="scientific">Hemibagrus wyckioides</name>
    <dbReference type="NCBI Taxonomy" id="337641"/>
    <lineage>
        <taxon>Eukaryota</taxon>
        <taxon>Metazoa</taxon>
        <taxon>Chordata</taxon>
        <taxon>Craniata</taxon>
        <taxon>Vertebrata</taxon>
        <taxon>Euteleostomi</taxon>
        <taxon>Actinopterygii</taxon>
        <taxon>Neopterygii</taxon>
        <taxon>Teleostei</taxon>
        <taxon>Ostariophysi</taxon>
        <taxon>Siluriformes</taxon>
        <taxon>Bagridae</taxon>
        <taxon>Hemibagrus</taxon>
    </lineage>
</organism>
<sequence>MKHALPWEEPRRLCHPSHARDSTAAHQRRRRSASSTFLRSEDLVKHVCPRRISSTYTSSNECSSDFVGGTFSGFLQLPRLPQGSLRYMDTAPLEG</sequence>
<dbReference type="EMBL" id="JAHKSW010000029">
    <property type="protein sequence ID" value="KAG7314124.1"/>
    <property type="molecule type" value="Genomic_DNA"/>
</dbReference>
<keyword evidence="3" id="KW-1185">Reference proteome</keyword>
<feature type="region of interest" description="Disordered" evidence="1">
    <location>
        <begin position="1"/>
        <end position="36"/>
    </location>
</feature>
<evidence type="ECO:0000256" key="1">
    <source>
        <dbReference type="SAM" id="MobiDB-lite"/>
    </source>
</evidence>
<protein>
    <submittedName>
        <fullName evidence="2">Uncharacterized protein</fullName>
    </submittedName>
</protein>
<gene>
    <name evidence="2" type="ORF">KOW79_022620</name>
</gene>